<dbReference type="CDD" id="cd07207">
    <property type="entry name" value="Pat_ExoU_VipD_like"/>
    <property type="match status" value="1"/>
</dbReference>
<feature type="active site" description="Nucleophile" evidence="2">
    <location>
        <position position="38"/>
    </location>
</feature>
<dbReference type="OrthoDB" id="9770965at2"/>
<name>A0A2T0LCP9_9BACL</name>
<sequence length="325" mass="36449">MWADAVFEGGGVKAVALVGALQVAEEKGFGWKQLAGASAGAIIASLLAAGYRGDELAELMIEEDFGQFLSKTWVHHIPYLGPASRLLVKKGLYSGRPLEQWIGKLLAKKGVRTFADLKDRNLRIIASDISRGALLVLPKDLEEYGYPAERLTVARAVRMSCSIPYFFDPAKVLYRPSKSVSYIVDGGLLSNFPVWLFDRERPRWPTFGFRLISETEGQPHEIHGPISLFRAMFLTMMEAHDNRHIKEQDRLRTIQVPTTGVGLTDFHISREKRQELYEAGRKAAEAFFSKWRFSDYLAMRSGSSPVRYTVRPAPRSEGDVMEHGG</sequence>
<dbReference type="PANTHER" id="PTHR46394">
    <property type="entry name" value="ANNEXIN"/>
    <property type="match status" value="1"/>
</dbReference>
<evidence type="ECO:0000256" key="1">
    <source>
        <dbReference type="ARBA" id="ARBA00023098"/>
    </source>
</evidence>
<keyword evidence="2" id="KW-0442">Lipid degradation</keyword>
<dbReference type="PANTHER" id="PTHR46394:SF1">
    <property type="entry name" value="PNPLA DOMAIN-CONTAINING PROTEIN"/>
    <property type="match status" value="1"/>
</dbReference>
<dbReference type="InterPro" id="IPR016035">
    <property type="entry name" value="Acyl_Trfase/lysoPLipase"/>
</dbReference>
<dbReference type="AlphaFoldDB" id="A0A2T0LCP9"/>
<dbReference type="Proteomes" id="UP000237797">
    <property type="component" value="Unassembled WGS sequence"/>
</dbReference>
<dbReference type="RefSeq" id="WP_106345808.1">
    <property type="nucleotide sequence ID" value="NZ_PVNE01000020.1"/>
</dbReference>
<dbReference type="InterPro" id="IPR052580">
    <property type="entry name" value="Lipid_Hydrolase"/>
</dbReference>
<reference evidence="4 5" key="1">
    <citation type="submission" date="2018-03" db="EMBL/GenBank/DDBJ databases">
        <title>Genomic Encyclopedia of Archaeal and Bacterial Type Strains, Phase II (KMG-II): from individual species to whole genera.</title>
        <authorList>
            <person name="Goeker M."/>
        </authorList>
    </citation>
    <scope>NUCLEOTIDE SEQUENCE [LARGE SCALE GENOMIC DNA]</scope>
    <source>
        <strain evidence="4 5">DSM 44946</strain>
    </source>
</reference>
<evidence type="ECO:0000259" key="3">
    <source>
        <dbReference type="PROSITE" id="PS51635"/>
    </source>
</evidence>
<dbReference type="GO" id="GO:0016042">
    <property type="term" value="P:lipid catabolic process"/>
    <property type="evidence" value="ECO:0007669"/>
    <property type="project" value="UniProtKB-UniRule"/>
</dbReference>
<dbReference type="Gene3D" id="3.40.1090.10">
    <property type="entry name" value="Cytosolic phospholipase A2 catalytic domain"/>
    <property type="match status" value="2"/>
</dbReference>
<comment type="caution">
    <text evidence="2">Lacks conserved residue(s) required for the propagation of feature annotation.</text>
</comment>
<feature type="active site" description="Proton acceptor" evidence="2">
    <location>
        <position position="185"/>
    </location>
</feature>
<feature type="short sequence motif" description="DGA/G" evidence="2">
    <location>
        <begin position="185"/>
        <end position="187"/>
    </location>
</feature>
<dbReference type="SUPFAM" id="SSF52151">
    <property type="entry name" value="FabD/lysophospholipase-like"/>
    <property type="match status" value="1"/>
</dbReference>
<protein>
    <submittedName>
        <fullName evidence="4">NTE family protein</fullName>
    </submittedName>
</protein>
<comment type="caution">
    <text evidence="4">The sequence shown here is derived from an EMBL/GenBank/DDBJ whole genome shotgun (WGS) entry which is preliminary data.</text>
</comment>
<dbReference type="EMBL" id="PVNE01000020">
    <property type="protein sequence ID" value="PRX39788.1"/>
    <property type="molecule type" value="Genomic_DNA"/>
</dbReference>
<keyword evidence="2" id="KW-0378">Hydrolase</keyword>
<dbReference type="PROSITE" id="PS51635">
    <property type="entry name" value="PNPLA"/>
    <property type="match status" value="1"/>
</dbReference>
<dbReference type="InterPro" id="IPR002641">
    <property type="entry name" value="PNPLA_dom"/>
</dbReference>
<feature type="domain" description="PNPLA" evidence="3">
    <location>
        <begin position="5"/>
        <end position="198"/>
    </location>
</feature>
<organism evidence="4 5">
    <name type="scientific">Planifilum fimeticola</name>
    <dbReference type="NCBI Taxonomy" id="201975"/>
    <lineage>
        <taxon>Bacteria</taxon>
        <taxon>Bacillati</taxon>
        <taxon>Bacillota</taxon>
        <taxon>Bacilli</taxon>
        <taxon>Bacillales</taxon>
        <taxon>Thermoactinomycetaceae</taxon>
        <taxon>Planifilum</taxon>
    </lineage>
</organism>
<evidence type="ECO:0000313" key="5">
    <source>
        <dbReference type="Proteomes" id="UP000237797"/>
    </source>
</evidence>
<keyword evidence="5" id="KW-1185">Reference proteome</keyword>
<accession>A0A2T0LCP9</accession>
<proteinExistence type="predicted"/>
<keyword evidence="1 2" id="KW-0443">Lipid metabolism</keyword>
<dbReference type="Pfam" id="PF01734">
    <property type="entry name" value="Patatin"/>
    <property type="match status" value="1"/>
</dbReference>
<evidence type="ECO:0000256" key="2">
    <source>
        <dbReference type="PROSITE-ProRule" id="PRU01161"/>
    </source>
</evidence>
<evidence type="ECO:0000313" key="4">
    <source>
        <dbReference type="EMBL" id="PRX39788.1"/>
    </source>
</evidence>
<feature type="short sequence motif" description="GXSXG" evidence="2">
    <location>
        <begin position="36"/>
        <end position="40"/>
    </location>
</feature>
<gene>
    <name evidence="4" type="ORF">CLV97_12032</name>
</gene>
<dbReference type="GO" id="GO:0016787">
    <property type="term" value="F:hydrolase activity"/>
    <property type="evidence" value="ECO:0007669"/>
    <property type="project" value="UniProtKB-UniRule"/>
</dbReference>